<reference evidence="2" key="1">
    <citation type="submission" date="2017-02" db="EMBL/GenBank/DDBJ databases">
        <title>Delving into the versatile metabolic prowess of the omnipresent phylum Bacteroidetes.</title>
        <authorList>
            <person name="Nobu M.K."/>
            <person name="Mei R."/>
            <person name="Narihiro T."/>
            <person name="Kuroda K."/>
            <person name="Liu W.-T."/>
        </authorList>
    </citation>
    <scope>NUCLEOTIDE SEQUENCE</scope>
    <source>
        <strain evidence="2">ADurb.Bin160</strain>
    </source>
</reference>
<proteinExistence type="predicted"/>
<organism evidence="2">
    <name type="scientific">candidate division CPR1 bacterium ADurb.Bin160</name>
    <dbReference type="NCBI Taxonomy" id="1852826"/>
    <lineage>
        <taxon>Bacteria</taxon>
        <taxon>candidate division CPR1</taxon>
    </lineage>
</organism>
<dbReference type="Pfam" id="PF04965">
    <property type="entry name" value="GPW_gp25"/>
    <property type="match status" value="1"/>
</dbReference>
<evidence type="ECO:0000259" key="1">
    <source>
        <dbReference type="Pfam" id="PF04965"/>
    </source>
</evidence>
<comment type="caution">
    <text evidence="2">The sequence shown here is derived from an EMBL/GenBank/DDBJ whole genome shotgun (WGS) entry which is preliminary data.</text>
</comment>
<sequence>MSNFLDRFSNVQGGVKQGQIKDYISKISPTGDFTEIVDVRVILNSWSNILTTPRRTYIDDPEYGSELYKFVFAQADDKTIEDIKNEIAYSLRRYDDRAKIIDIKVEHIRSRKGFVVNLFVEYDKQKEQLKLIIDENIYFNILRTD</sequence>
<protein>
    <submittedName>
        <fullName evidence="2">Gene 25-like lysozyme</fullName>
    </submittedName>
</protein>
<dbReference type="AlphaFoldDB" id="A0A1V5ZPA0"/>
<gene>
    <name evidence="2" type="ORF">BWY04_00690</name>
</gene>
<dbReference type="SUPFAM" id="SSF160719">
    <property type="entry name" value="gpW/gp25-like"/>
    <property type="match status" value="1"/>
</dbReference>
<name>A0A1V5ZPA0_9BACT</name>
<dbReference type="InterPro" id="IPR007048">
    <property type="entry name" value="IraD/Gp25-like"/>
</dbReference>
<dbReference type="EMBL" id="MWDB01000012">
    <property type="protein sequence ID" value="OQB41694.1"/>
    <property type="molecule type" value="Genomic_DNA"/>
</dbReference>
<dbReference type="Proteomes" id="UP000485621">
    <property type="component" value="Unassembled WGS sequence"/>
</dbReference>
<feature type="domain" description="IraD/Gp25-like" evidence="1">
    <location>
        <begin position="42"/>
        <end position="110"/>
    </location>
</feature>
<dbReference type="Gene3D" id="3.10.450.40">
    <property type="match status" value="1"/>
</dbReference>
<accession>A0A1V5ZPA0</accession>
<evidence type="ECO:0000313" key="2">
    <source>
        <dbReference type="EMBL" id="OQB41694.1"/>
    </source>
</evidence>